<dbReference type="Gene3D" id="3.20.20.450">
    <property type="entry name" value="EAL domain"/>
    <property type="match status" value="1"/>
</dbReference>
<feature type="domain" description="EAL" evidence="2">
    <location>
        <begin position="100"/>
        <end position="350"/>
    </location>
</feature>
<sequence>MRNTKKPTDGASLQSDGSGDEPLMAVHSDSLSVVQALRGVLGQIGDQKGAFLVSRPHLDQLRDLVSSLSWIESRTLKACVLDERGDFDPWDASPVTQVLDRLGTPWFQQVMAEQTICYNFQPIAHAITGEIFANEALMRATHASEPITPNRLIDAAKAHDSLVNLDQLCRKLAIEQSVDYLCGGGRVFINFFPITVYDPDVCLGMTFGAAQRVGVDPARLWFEVVESEEFPDLQHLRRIVDYIRGHGAKVVLDDIGSGNTAILYIDQLEPDVIKIDREVLNRAVETGETSIFIGLIRYAQEREIITIAEGVETMKELDFCRELGVNYVQGYLISRPKAEPMTGVIHEDHDEQTNAEVA</sequence>
<reference evidence="3 4" key="1">
    <citation type="submission" date="2019-02" db="EMBL/GenBank/DDBJ databases">
        <title>Deep-cultivation of Planctomycetes and their phenomic and genomic characterization uncovers novel biology.</title>
        <authorList>
            <person name="Wiegand S."/>
            <person name="Jogler M."/>
            <person name="Boedeker C."/>
            <person name="Pinto D."/>
            <person name="Vollmers J."/>
            <person name="Rivas-Marin E."/>
            <person name="Kohn T."/>
            <person name="Peeters S.H."/>
            <person name="Heuer A."/>
            <person name="Rast P."/>
            <person name="Oberbeckmann S."/>
            <person name="Bunk B."/>
            <person name="Jeske O."/>
            <person name="Meyerdierks A."/>
            <person name="Storesund J.E."/>
            <person name="Kallscheuer N."/>
            <person name="Luecker S."/>
            <person name="Lage O.M."/>
            <person name="Pohl T."/>
            <person name="Merkel B.J."/>
            <person name="Hornburger P."/>
            <person name="Mueller R.-W."/>
            <person name="Bruemmer F."/>
            <person name="Labrenz M."/>
            <person name="Spormann A.M."/>
            <person name="Op den Camp H."/>
            <person name="Overmann J."/>
            <person name="Amann R."/>
            <person name="Jetten M.S.M."/>
            <person name="Mascher T."/>
            <person name="Medema M.H."/>
            <person name="Devos D.P."/>
            <person name="Kaster A.-K."/>
            <person name="Ovreas L."/>
            <person name="Rohde M."/>
            <person name="Galperin M.Y."/>
            <person name="Jogler C."/>
        </authorList>
    </citation>
    <scope>NUCLEOTIDE SEQUENCE [LARGE SCALE GENOMIC DNA]</scope>
    <source>
        <strain evidence="3 4">Pan265</strain>
    </source>
</reference>
<accession>A0A518BZS1</accession>
<dbReference type="SMART" id="SM00052">
    <property type="entry name" value="EAL"/>
    <property type="match status" value="1"/>
</dbReference>
<evidence type="ECO:0000313" key="4">
    <source>
        <dbReference type="Proteomes" id="UP000320386"/>
    </source>
</evidence>
<dbReference type="InterPro" id="IPR035919">
    <property type="entry name" value="EAL_sf"/>
</dbReference>
<dbReference type="PANTHER" id="PTHR33121">
    <property type="entry name" value="CYCLIC DI-GMP PHOSPHODIESTERASE PDEF"/>
    <property type="match status" value="1"/>
</dbReference>
<dbReference type="PROSITE" id="PS50883">
    <property type="entry name" value="EAL"/>
    <property type="match status" value="1"/>
</dbReference>
<name>A0A518BZS1_9BACT</name>
<proteinExistence type="predicted"/>
<dbReference type="InterPro" id="IPR001633">
    <property type="entry name" value="EAL_dom"/>
</dbReference>
<dbReference type="EMBL" id="CP036280">
    <property type="protein sequence ID" value="QDU72473.1"/>
    <property type="molecule type" value="Genomic_DNA"/>
</dbReference>
<gene>
    <name evidence="3" type="primary">cph2_2</name>
    <name evidence="3" type="ORF">Pan265_23390</name>
</gene>
<dbReference type="Pfam" id="PF00563">
    <property type="entry name" value="EAL"/>
    <property type="match status" value="1"/>
</dbReference>
<dbReference type="InterPro" id="IPR050706">
    <property type="entry name" value="Cyclic-di-GMP_PDE-like"/>
</dbReference>
<evidence type="ECO:0000259" key="2">
    <source>
        <dbReference type="PROSITE" id="PS50883"/>
    </source>
</evidence>
<dbReference type="Proteomes" id="UP000320386">
    <property type="component" value="Chromosome"/>
</dbReference>
<evidence type="ECO:0000256" key="1">
    <source>
        <dbReference type="SAM" id="MobiDB-lite"/>
    </source>
</evidence>
<dbReference type="AlphaFoldDB" id="A0A518BZS1"/>
<dbReference type="KEGG" id="mcad:Pan265_23390"/>
<dbReference type="PANTHER" id="PTHR33121:SF15">
    <property type="entry name" value="BLUE LIGHT- AND TEMPERATURE-REGULATED ANTIREPRESSOR BLUF"/>
    <property type="match status" value="1"/>
</dbReference>
<dbReference type="SUPFAM" id="SSF141868">
    <property type="entry name" value="EAL domain-like"/>
    <property type="match status" value="1"/>
</dbReference>
<keyword evidence="4" id="KW-1185">Reference proteome</keyword>
<dbReference type="GO" id="GO:0071111">
    <property type="term" value="F:cyclic-guanylate-specific phosphodiesterase activity"/>
    <property type="evidence" value="ECO:0007669"/>
    <property type="project" value="InterPro"/>
</dbReference>
<evidence type="ECO:0000313" key="3">
    <source>
        <dbReference type="EMBL" id="QDU72473.1"/>
    </source>
</evidence>
<feature type="region of interest" description="Disordered" evidence="1">
    <location>
        <begin position="1"/>
        <end position="21"/>
    </location>
</feature>
<dbReference type="CDD" id="cd01948">
    <property type="entry name" value="EAL"/>
    <property type="match status" value="1"/>
</dbReference>
<protein>
    <submittedName>
        <fullName evidence="3">Phytochrome-like protein cph2</fullName>
    </submittedName>
</protein>
<organism evidence="3 4">
    <name type="scientific">Mucisphaera calidilacus</name>
    <dbReference type="NCBI Taxonomy" id="2527982"/>
    <lineage>
        <taxon>Bacteria</taxon>
        <taxon>Pseudomonadati</taxon>
        <taxon>Planctomycetota</taxon>
        <taxon>Phycisphaerae</taxon>
        <taxon>Phycisphaerales</taxon>
        <taxon>Phycisphaeraceae</taxon>
        <taxon>Mucisphaera</taxon>
    </lineage>
</organism>